<name>A0A915YJT2_9BACT</name>
<accession>A0A915YJT2</accession>
<dbReference type="PRINTS" id="PR00081">
    <property type="entry name" value="GDHRDH"/>
</dbReference>
<dbReference type="InterPro" id="IPR002347">
    <property type="entry name" value="SDR_fam"/>
</dbReference>
<reference evidence="5" key="1">
    <citation type="submission" date="2022-09" db="EMBL/GenBank/DDBJ databases">
        <title>Aureispira anguillicida sp. nov., isolated from Leptocephalus of Japanese eel Anguilla japonica.</title>
        <authorList>
            <person name="Yuasa K."/>
            <person name="Mekata T."/>
            <person name="Ikunari K."/>
        </authorList>
    </citation>
    <scope>NUCLEOTIDE SEQUENCE</scope>
    <source>
        <strain evidence="5">EL160426</strain>
    </source>
</reference>
<dbReference type="InterPro" id="IPR036291">
    <property type="entry name" value="NAD(P)-bd_dom_sf"/>
</dbReference>
<dbReference type="AlphaFoldDB" id="A0A915YJT2"/>
<organism evidence="5 6">
    <name type="scientific">Aureispira anguillae</name>
    <dbReference type="NCBI Taxonomy" id="2864201"/>
    <lineage>
        <taxon>Bacteria</taxon>
        <taxon>Pseudomonadati</taxon>
        <taxon>Bacteroidota</taxon>
        <taxon>Saprospiria</taxon>
        <taxon>Saprospirales</taxon>
        <taxon>Saprospiraceae</taxon>
        <taxon>Aureispira</taxon>
    </lineage>
</organism>
<keyword evidence="2" id="KW-0963">Cytoplasm</keyword>
<sequence>MKLIIITGTNRGLGEAIFNAIKDVEDMYIWCISRRLSKEQAENMESYPRVTFFLQDLAVLEEVNFLNFETIKPEVNEIVFINNAASIQPIGSIGSFENAQIRTLINLNTTIPLQMINEIVKYKKDRSVKVINISSGAARSPIVGWSLYCTTKCANEMFLNVLEKQEGTKEQVRVYNIDPGVIDTAMQQNIRKTAASEFPNVSDFIRLKEDNILQDAKDVALRILNECKIL</sequence>
<keyword evidence="3" id="KW-0521">NADP</keyword>
<evidence type="ECO:0000256" key="2">
    <source>
        <dbReference type="ARBA" id="ARBA00022490"/>
    </source>
</evidence>
<dbReference type="Proteomes" id="UP001060919">
    <property type="component" value="Chromosome"/>
</dbReference>
<protein>
    <submittedName>
        <fullName evidence="5">SDR family NAD(P)-dependent oxidoreductase</fullName>
    </submittedName>
</protein>
<dbReference type="GO" id="GO:0004757">
    <property type="term" value="F:sepiapterin reductase (NADP+) activity"/>
    <property type="evidence" value="ECO:0007669"/>
    <property type="project" value="TreeGrafter"/>
</dbReference>
<comment type="subcellular location">
    <subcellularLocation>
        <location evidence="1">Cytoplasm</location>
    </subcellularLocation>
</comment>
<keyword evidence="6" id="KW-1185">Reference proteome</keyword>
<dbReference type="GO" id="GO:0006729">
    <property type="term" value="P:tetrahydrobiopterin biosynthetic process"/>
    <property type="evidence" value="ECO:0007669"/>
    <property type="project" value="TreeGrafter"/>
</dbReference>
<evidence type="ECO:0000313" key="6">
    <source>
        <dbReference type="Proteomes" id="UP001060919"/>
    </source>
</evidence>
<dbReference type="EMBL" id="AP026867">
    <property type="protein sequence ID" value="BDS14370.1"/>
    <property type="molecule type" value="Genomic_DNA"/>
</dbReference>
<gene>
    <name evidence="5" type="ORF">AsAng_0051490</name>
</gene>
<dbReference type="SUPFAM" id="SSF51735">
    <property type="entry name" value="NAD(P)-binding Rossmann-fold domains"/>
    <property type="match status" value="1"/>
</dbReference>
<evidence type="ECO:0000313" key="5">
    <source>
        <dbReference type="EMBL" id="BDS14370.1"/>
    </source>
</evidence>
<dbReference type="InterPro" id="IPR051721">
    <property type="entry name" value="Biopterin_syn/organic_redct"/>
</dbReference>
<dbReference type="KEGG" id="aup:AsAng_0051490"/>
<dbReference type="PANTHER" id="PTHR44085">
    <property type="entry name" value="SEPIAPTERIN REDUCTASE"/>
    <property type="match status" value="1"/>
</dbReference>
<keyword evidence="4" id="KW-0560">Oxidoreductase</keyword>
<dbReference type="Pfam" id="PF00106">
    <property type="entry name" value="adh_short"/>
    <property type="match status" value="1"/>
</dbReference>
<evidence type="ECO:0000256" key="3">
    <source>
        <dbReference type="ARBA" id="ARBA00022857"/>
    </source>
</evidence>
<evidence type="ECO:0000256" key="1">
    <source>
        <dbReference type="ARBA" id="ARBA00004496"/>
    </source>
</evidence>
<dbReference type="PANTHER" id="PTHR44085:SF2">
    <property type="entry name" value="SEPIAPTERIN REDUCTASE"/>
    <property type="match status" value="1"/>
</dbReference>
<dbReference type="RefSeq" id="WP_264789588.1">
    <property type="nucleotide sequence ID" value="NZ_AP026867.1"/>
</dbReference>
<proteinExistence type="predicted"/>
<dbReference type="GO" id="GO:0005737">
    <property type="term" value="C:cytoplasm"/>
    <property type="evidence" value="ECO:0007669"/>
    <property type="project" value="UniProtKB-SubCell"/>
</dbReference>
<dbReference type="Gene3D" id="3.40.50.720">
    <property type="entry name" value="NAD(P)-binding Rossmann-like Domain"/>
    <property type="match status" value="1"/>
</dbReference>
<evidence type="ECO:0000256" key="4">
    <source>
        <dbReference type="ARBA" id="ARBA00023002"/>
    </source>
</evidence>